<accession>A0A087U2Z4</accession>
<organism evidence="1 2">
    <name type="scientific">Stegodyphus mimosarum</name>
    <name type="common">African social velvet spider</name>
    <dbReference type="NCBI Taxonomy" id="407821"/>
    <lineage>
        <taxon>Eukaryota</taxon>
        <taxon>Metazoa</taxon>
        <taxon>Ecdysozoa</taxon>
        <taxon>Arthropoda</taxon>
        <taxon>Chelicerata</taxon>
        <taxon>Arachnida</taxon>
        <taxon>Araneae</taxon>
        <taxon>Araneomorphae</taxon>
        <taxon>Entelegynae</taxon>
        <taxon>Eresoidea</taxon>
        <taxon>Eresidae</taxon>
        <taxon>Stegodyphus</taxon>
    </lineage>
</organism>
<dbReference type="AlphaFoldDB" id="A0A087U2Z4"/>
<keyword evidence="2" id="KW-1185">Reference proteome</keyword>
<dbReference type="EMBL" id="KK117907">
    <property type="protein sequence ID" value="KFM71733.1"/>
    <property type="molecule type" value="Genomic_DNA"/>
</dbReference>
<evidence type="ECO:0000313" key="1">
    <source>
        <dbReference type="EMBL" id="KFM71733.1"/>
    </source>
</evidence>
<gene>
    <name evidence="1" type="ORF">X975_09720</name>
</gene>
<sequence>MHLLLRVLLKHLEWLSCQDTIKFKFCLYRCQQIVMNLMNL</sequence>
<feature type="non-terminal residue" evidence="1">
    <location>
        <position position="40"/>
    </location>
</feature>
<proteinExistence type="predicted"/>
<reference evidence="1 2" key="1">
    <citation type="submission" date="2013-11" db="EMBL/GenBank/DDBJ databases">
        <title>Genome sequencing of Stegodyphus mimosarum.</title>
        <authorList>
            <person name="Bechsgaard J."/>
        </authorList>
    </citation>
    <scope>NUCLEOTIDE SEQUENCE [LARGE SCALE GENOMIC DNA]</scope>
</reference>
<dbReference type="Proteomes" id="UP000054359">
    <property type="component" value="Unassembled WGS sequence"/>
</dbReference>
<name>A0A087U2Z4_STEMI</name>
<protein>
    <submittedName>
        <fullName evidence="1">Uncharacterized protein</fullName>
    </submittedName>
</protein>
<evidence type="ECO:0000313" key="2">
    <source>
        <dbReference type="Proteomes" id="UP000054359"/>
    </source>
</evidence>